<dbReference type="AlphaFoldDB" id="A0A517R5A4"/>
<evidence type="ECO:0000256" key="6">
    <source>
        <dbReference type="PIRNR" id="PIRNR002889"/>
    </source>
</evidence>
<keyword evidence="4 6" id="KW-0975">Bacterial flagellum</keyword>
<name>A0A517R5A4_9PLAN</name>
<organism evidence="7 8">
    <name type="scientific">Stratiformator vulcanicus</name>
    <dbReference type="NCBI Taxonomy" id="2527980"/>
    <lineage>
        <taxon>Bacteria</taxon>
        <taxon>Pseudomonadati</taxon>
        <taxon>Planctomycetota</taxon>
        <taxon>Planctomycetia</taxon>
        <taxon>Planctomycetales</taxon>
        <taxon>Planctomycetaceae</taxon>
        <taxon>Stratiformator</taxon>
    </lineage>
</organism>
<evidence type="ECO:0000256" key="3">
    <source>
        <dbReference type="ARBA" id="ARBA00014376"/>
    </source>
</evidence>
<keyword evidence="8" id="KW-1185">Reference proteome</keyword>
<dbReference type="KEGG" id="svp:Pan189_34660"/>
<evidence type="ECO:0000313" key="8">
    <source>
        <dbReference type="Proteomes" id="UP000317318"/>
    </source>
</evidence>
<evidence type="ECO:0000256" key="2">
    <source>
        <dbReference type="ARBA" id="ARBA00009677"/>
    </source>
</evidence>
<sequence>MSFGLTGESMQLLEHVASFAERRHEVLAGNVANIDTPNYKTRDLDVAGFQNALQAALSTGRDTTPSLGQVGLSTPSLTELFSPELNRPREIAPPNVTFQDGNNRSIEREVMEMTKNSMLQTFAVELMSAQAGLLQSVIAERP</sequence>
<dbReference type="EMBL" id="CP036268">
    <property type="protein sequence ID" value="QDT39064.1"/>
    <property type="molecule type" value="Genomic_DNA"/>
</dbReference>
<evidence type="ECO:0000256" key="1">
    <source>
        <dbReference type="ARBA" id="ARBA00004117"/>
    </source>
</evidence>
<evidence type="ECO:0000256" key="4">
    <source>
        <dbReference type="ARBA" id="ARBA00023143"/>
    </source>
</evidence>
<keyword evidence="7" id="KW-0282">Flagellum</keyword>
<gene>
    <name evidence="7" type="primary">flgB</name>
    <name evidence="7" type="ORF">Pan189_34660</name>
</gene>
<dbReference type="NCBIfam" id="TIGR01396">
    <property type="entry name" value="FlgB"/>
    <property type="match status" value="1"/>
</dbReference>
<dbReference type="PIRSF" id="PIRSF002889">
    <property type="entry name" value="Rod_FlgB"/>
    <property type="match status" value="1"/>
</dbReference>
<dbReference type="RefSeq" id="WP_145365226.1">
    <property type="nucleotide sequence ID" value="NZ_CP036268.1"/>
</dbReference>
<keyword evidence="7" id="KW-0966">Cell projection</keyword>
<dbReference type="OrthoDB" id="9792068at2"/>
<evidence type="ECO:0000313" key="7">
    <source>
        <dbReference type="EMBL" id="QDT39064.1"/>
    </source>
</evidence>
<comment type="similarity">
    <text evidence="2 6">Belongs to the flagella basal body rod proteins family.</text>
</comment>
<accession>A0A517R5A4</accession>
<dbReference type="GO" id="GO:0030694">
    <property type="term" value="C:bacterial-type flagellum basal body, rod"/>
    <property type="evidence" value="ECO:0007669"/>
    <property type="project" value="InterPro"/>
</dbReference>
<comment type="function">
    <text evidence="5 6">Structural component of flagellum, the bacterial motility apparatus. Part of the rod structure of flagellar basal body.</text>
</comment>
<reference evidence="7 8" key="1">
    <citation type="submission" date="2019-02" db="EMBL/GenBank/DDBJ databases">
        <title>Deep-cultivation of Planctomycetes and their phenomic and genomic characterization uncovers novel biology.</title>
        <authorList>
            <person name="Wiegand S."/>
            <person name="Jogler M."/>
            <person name="Boedeker C."/>
            <person name="Pinto D."/>
            <person name="Vollmers J."/>
            <person name="Rivas-Marin E."/>
            <person name="Kohn T."/>
            <person name="Peeters S.H."/>
            <person name="Heuer A."/>
            <person name="Rast P."/>
            <person name="Oberbeckmann S."/>
            <person name="Bunk B."/>
            <person name="Jeske O."/>
            <person name="Meyerdierks A."/>
            <person name="Storesund J.E."/>
            <person name="Kallscheuer N."/>
            <person name="Luecker S."/>
            <person name="Lage O.M."/>
            <person name="Pohl T."/>
            <person name="Merkel B.J."/>
            <person name="Hornburger P."/>
            <person name="Mueller R.-W."/>
            <person name="Bruemmer F."/>
            <person name="Labrenz M."/>
            <person name="Spormann A.M."/>
            <person name="Op den Camp H."/>
            <person name="Overmann J."/>
            <person name="Amann R."/>
            <person name="Jetten M.S.M."/>
            <person name="Mascher T."/>
            <person name="Medema M.H."/>
            <person name="Devos D.P."/>
            <person name="Kaster A.-K."/>
            <person name="Ovreas L."/>
            <person name="Rohde M."/>
            <person name="Galperin M.Y."/>
            <person name="Jogler C."/>
        </authorList>
    </citation>
    <scope>NUCLEOTIDE SEQUENCE [LARGE SCALE GENOMIC DNA]</scope>
    <source>
        <strain evidence="7 8">Pan189</strain>
    </source>
</reference>
<proteinExistence type="inferred from homology"/>
<protein>
    <recommendedName>
        <fullName evidence="3 6">Flagellar basal body rod protein FlgB</fullName>
    </recommendedName>
</protein>
<dbReference type="GO" id="GO:0071973">
    <property type="term" value="P:bacterial-type flagellum-dependent cell motility"/>
    <property type="evidence" value="ECO:0007669"/>
    <property type="project" value="InterPro"/>
</dbReference>
<dbReference type="Proteomes" id="UP000317318">
    <property type="component" value="Chromosome"/>
</dbReference>
<evidence type="ECO:0000256" key="5">
    <source>
        <dbReference type="ARBA" id="ARBA00024934"/>
    </source>
</evidence>
<dbReference type="InterPro" id="IPR006300">
    <property type="entry name" value="FlgB"/>
</dbReference>
<comment type="subunit">
    <text evidence="6">The basal body constitutes a major portion of the flagellar organelle and consists of a number of rings mounted on a central rod.</text>
</comment>
<keyword evidence="7" id="KW-0969">Cilium</keyword>
<comment type="subcellular location">
    <subcellularLocation>
        <location evidence="1 6">Bacterial flagellum basal body</location>
    </subcellularLocation>
</comment>